<dbReference type="EMBL" id="JAPDRK010000007">
    <property type="protein sequence ID" value="KAJ9610695.1"/>
    <property type="molecule type" value="Genomic_DNA"/>
</dbReference>
<dbReference type="CDD" id="cd04301">
    <property type="entry name" value="NAT_SF"/>
    <property type="match status" value="1"/>
</dbReference>
<dbReference type="Gene3D" id="3.40.630.30">
    <property type="match status" value="1"/>
</dbReference>
<gene>
    <name evidence="2" type="ORF">H2200_005472</name>
</gene>
<dbReference type="AlphaFoldDB" id="A0AA39CJN2"/>
<sequence length="270" mass="31028">MAQEPRPPPQFKLRRHQPSDVSAMGEIIAVCNTTDALAHYLSRDIFKYWATFRWHCVNLMRNTTAGPGRYTFVAVAPGNSPNDEERVVGCVMYTRIGTSEVARKWQSSTDAQNGLSWSLERGLLWVEGKYKNVFTGVTPTKNPEHWKNVKSELDEEFPQDIIPEMWLIDLLYIHPEWQRKGIARLLLQWGMERAREENVPLGVKGSPIGGLAYKACGFQSVGGTRFGGWFDELEFGGVPHQFWLWEPEGSQERWVERTKEWREQSLKSGQ</sequence>
<dbReference type="Proteomes" id="UP001172673">
    <property type="component" value="Unassembled WGS sequence"/>
</dbReference>
<reference evidence="2" key="1">
    <citation type="submission" date="2022-10" db="EMBL/GenBank/DDBJ databases">
        <title>Culturing micro-colonial fungi from biological soil crusts in the Mojave desert and describing Neophaeococcomyces mojavensis, and introducing the new genera and species Taxawa tesnikishii.</title>
        <authorList>
            <person name="Kurbessoian T."/>
            <person name="Stajich J.E."/>
        </authorList>
    </citation>
    <scope>NUCLEOTIDE SEQUENCE</scope>
    <source>
        <strain evidence="2">TK_41</strain>
    </source>
</reference>
<proteinExistence type="predicted"/>
<dbReference type="InterPro" id="IPR052523">
    <property type="entry name" value="Trichothecene_AcTrans"/>
</dbReference>
<comment type="caution">
    <text evidence="2">The sequence shown here is derived from an EMBL/GenBank/DDBJ whole genome shotgun (WGS) entry which is preliminary data.</text>
</comment>
<dbReference type="GO" id="GO:0016747">
    <property type="term" value="F:acyltransferase activity, transferring groups other than amino-acyl groups"/>
    <property type="evidence" value="ECO:0007669"/>
    <property type="project" value="InterPro"/>
</dbReference>
<protein>
    <recommendedName>
        <fullName evidence="1">N-acetyltransferase domain-containing protein</fullName>
    </recommendedName>
</protein>
<dbReference type="PROSITE" id="PS51186">
    <property type="entry name" value="GNAT"/>
    <property type="match status" value="1"/>
</dbReference>
<accession>A0AA39CJN2</accession>
<dbReference type="SUPFAM" id="SSF55729">
    <property type="entry name" value="Acyl-CoA N-acyltransferases (Nat)"/>
    <property type="match status" value="1"/>
</dbReference>
<evidence type="ECO:0000259" key="1">
    <source>
        <dbReference type="PROSITE" id="PS51186"/>
    </source>
</evidence>
<organism evidence="2 3">
    <name type="scientific">Cladophialophora chaetospira</name>
    <dbReference type="NCBI Taxonomy" id="386627"/>
    <lineage>
        <taxon>Eukaryota</taxon>
        <taxon>Fungi</taxon>
        <taxon>Dikarya</taxon>
        <taxon>Ascomycota</taxon>
        <taxon>Pezizomycotina</taxon>
        <taxon>Eurotiomycetes</taxon>
        <taxon>Chaetothyriomycetidae</taxon>
        <taxon>Chaetothyriales</taxon>
        <taxon>Herpotrichiellaceae</taxon>
        <taxon>Cladophialophora</taxon>
    </lineage>
</organism>
<name>A0AA39CJN2_9EURO</name>
<dbReference type="InterPro" id="IPR000182">
    <property type="entry name" value="GNAT_dom"/>
</dbReference>
<feature type="domain" description="N-acetyltransferase" evidence="1">
    <location>
        <begin position="161"/>
        <end position="245"/>
    </location>
</feature>
<dbReference type="PANTHER" id="PTHR42791">
    <property type="entry name" value="GNAT FAMILY ACETYLTRANSFERASE"/>
    <property type="match status" value="1"/>
</dbReference>
<dbReference type="Pfam" id="PF13673">
    <property type="entry name" value="Acetyltransf_10"/>
    <property type="match status" value="1"/>
</dbReference>
<dbReference type="PANTHER" id="PTHR42791:SF1">
    <property type="entry name" value="N-ACETYLTRANSFERASE DOMAIN-CONTAINING PROTEIN"/>
    <property type="match status" value="1"/>
</dbReference>
<dbReference type="InterPro" id="IPR016181">
    <property type="entry name" value="Acyl_CoA_acyltransferase"/>
</dbReference>
<evidence type="ECO:0000313" key="2">
    <source>
        <dbReference type="EMBL" id="KAJ9610695.1"/>
    </source>
</evidence>
<keyword evidence="3" id="KW-1185">Reference proteome</keyword>
<evidence type="ECO:0000313" key="3">
    <source>
        <dbReference type="Proteomes" id="UP001172673"/>
    </source>
</evidence>